<dbReference type="SUPFAM" id="SSF55909">
    <property type="entry name" value="Pentein"/>
    <property type="match status" value="1"/>
</dbReference>
<dbReference type="Proteomes" id="UP000738431">
    <property type="component" value="Chromosome"/>
</dbReference>
<reference evidence="3 4" key="1">
    <citation type="submission" date="2023-12" db="EMBL/GenBank/DDBJ databases">
        <title>Description of an unclassified Opitutus bacterium of Verrucomicrobiota.</title>
        <authorList>
            <person name="Zhang D.-F."/>
        </authorList>
    </citation>
    <scope>NUCLEOTIDE SEQUENCE [LARGE SCALE GENOMIC DNA]</scope>
    <source>
        <strain evidence="3 4">WL0086</strain>
    </source>
</reference>
<name>A0ABZ1CAB5_9BACT</name>
<proteinExistence type="predicted"/>
<dbReference type="PANTHER" id="PTHR31377">
    <property type="entry name" value="AGMATINE DEIMINASE-RELATED"/>
    <property type="match status" value="1"/>
</dbReference>
<dbReference type="Gene3D" id="3.75.10.10">
    <property type="entry name" value="L-arginine/glycine Amidinotransferase, Chain A"/>
    <property type="match status" value="1"/>
</dbReference>
<evidence type="ECO:0000313" key="4">
    <source>
        <dbReference type="Proteomes" id="UP000738431"/>
    </source>
</evidence>
<dbReference type="RefSeq" id="WP_221032453.1">
    <property type="nucleotide sequence ID" value="NZ_CP139781.1"/>
</dbReference>
<dbReference type="EMBL" id="CP139781">
    <property type="protein sequence ID" value="WRQ88337.1"/>
    <property type="molecule type" value="Genomic_DNA"/>
</dbReference>
<dbReference type="PANTHER" id="PTHR31377:SF0">
    <property type="entry name" value="AGMATINE DEIMINASE-RELATED"/>
    <property type="match status" value="1"/>
</dbReference>
<dbReference type="InterPro" id="IPR007466">
    <property type="entry name" value="Peptidyl-Arg-deiminase_porph"/>
</dbReference>
<gene>
    <name evidence="3" type="ORF">K1X11_002900</name>
</gene>
<evidence type="ECO:0000256" key="1">
    <source>
        <dbReference type="ARBA" id="ARBA00022801"/>
    </source>
</evidence>
<sequence length="507" mass="57621">MLVAAMSFGSAWAPAEDSVASTSTSPRLPLNNRDADEPDFGFTDPEPLQRLATEWEPHRAMVVGLSFSELFADQRYARYQIELMAVAHHYVEIYVFCDDDQTRAYAYFLSMLNEHPEADAILAKTHFVDSRNVIRWTRDYGPIFGLKADQKMAVIDFVYKPATREEDTQTSVAAENSRRFRISESDALPGDVAVYLENRFDTPVQVVRPPLWMDGGDFMHDGRGNVLVSGKTVVRNGGDKAELEKLFQHYFAAKRLHLLRALPGSTVNHLDMIMKFVDERTIIVPVYQDPSTPPLNRYRSELVRNVKAVLAENEAYVRKHFPDARVLRMPMPPIAFSTRLEILNAARSEFLGVIAVGRGLITHAELMQLNGPAVAQLEERTLAVIREEIGQADMKTESGFDAVMARYGQQPFSRYLEVYSESTTGYRSYLNSLFLHAPDGRTAFVVPRFTARSAAEIPRITEWEQEVERVYREAWPDSTVHWINCDAMIQDMGFIHCTTQTLPNWPL</sequence>
<accession>A0ABZ1CAB5</accession>
<keyword evidence="4" id="KW-1185">Reference proteome</keyword>
<keyword evidence="1" id="KW-0378">Hydrolase</keyword>
<dbReference type="Pfam" id="PF04371">
    <property type="entry name" value="PAD_porph"/>
    <property type="match status" value="1"/>
</dbReference>
<organism evidence="3 4">
    <name type="scientific">Actomonas aquatica</name>
    <dbReference type="NCBI Taxonomy" id="2866162"/>
    <lineage>
        <taxon>Bacteria</taxon>
        <taxon>Pseudomonadati</taxon>
        <taxon>Verrucomicrobiota</taxon>
        <taxon>Opitutia</taxon>
        <taxon>Opitutales</taxon>
        <taxon>Opitutaceae</taxon>
        <taxon>Actomonas</taxon>
    </lineage>
</organism>
<evidence type="ECO:0000313" key="3">
    <source>
        <dbReference type="EMBL" id="WRQ88337.1"/>
    </source>
</evidence>
<feature type="region of interest" description="Disordered" evidence="2">
    <location>
        <begin position="20"/>
        <end position="39"/>
    </location>
</feature>
<evidence type="ECO:0000256" key="2">
    <source>
        <dbReference type="SAM" id="MobiDB-lite"/>
    </source>
</evidence>
<protein>
    <submittedName>
        <fullName evidence="3">Agmatine deiminase family protein</fullName>
    </submittedName>
</protein>